<name>L5LMV1_MYODS</name>
<evidence type="ECO:0000256" key="3">
    <source>
        <dbReference type="ARBA" id="ARBA00023139"/>
    </source>
</evidence>
<dbReference type="InterPro" id="IPR036869">
    <property type="entry name" value="J_dom_sf"/>
</dbReference>
<evidence type="ECO:0000256" key="4">
    <source>
        <dbReference type="ARBA" id="ARBA00023186"/>
    </source>
</evidence>
<dbReference type="Gene3D" id="1.10.287.110">
    <property type="entry name" value="DnaJ domain"/>
    <property type="match status" value="1"/>
</dbReference>
<dbReference type="InterPro" id="IPR018253">
    <property type="entry name" value="DnaJ_domain_CS"/>
</dbReference>
<keyword evidence="2" id="KW-0472">Membrane</keyword>
<dbReference type="InterPro" id="IPR051434">
    <property type="entry name" value="DnaJ_C_subfamily_member5"/>
</dbReference>
<evidence type="ECO:0000313" key="8">
    <source>
        <dbReference type="Proteomes" id="UP000010556"/>
    </source>
</evidence>
<evidence type="ECO:0000313" key="7">
    <source>
        <dbReference type="EMBL" id="ELK27376.1"/>
    </source>
</evidence>
<keyword evidence="5" id="KW-0449">Lipoprotein</keyword>
<dbReference type="InterPro" id="IPR001623">
    <property type="entry name" value="DnaJ_domain"/>
</dbReference>
<dbReference type="CDD" id="cd06257">
    <property type="entry name" value="DnaJ"/>
    <property type="match status" value="1"/>
</dbReference>
<dbReference type="Pfam" id="PF00226">
    <property type="entry name" value="DnaJ"/>
    <property type="match status" value="1"/>
</dbReference>
<sequence>MTHVDEAARRLSKTGTSLYAVLELKKGASPDEIKKAYRRLALKYHPDKNPGDAQAAEIFKEINAAHSVLSDPKKRKIYDRHGSLGLYLYDHFGADPMKVTSAARSTGHIEERSK</sequence>
<dbReference type="AlphaFoldDB" id="L5LMV1"/>
<keyword evidence="8" id="KW-1185">Reference proteome</keyword>
<protein>
    <submittedName>
        <fullName evidence="7">DnaJ like protein subfamily C member 5G</fullName>
    </submittedName>
</protein>
<feature type="domain" description="J" evidence="6">
    <location>
        <begin position="17"/>
        <end position="82"/>
    </location>
</feature>
<dbReference type="PRINTS" id="PR00625">
    <property type="entry name" value="JDOMAIN"/>
</dbReference>
<keyword evidence="4" id="KW-0143">Chaperone</keyword>
<dbReference type="PANTHER" id="PTHR44027:SF2">
    <property type="entry name" value="DNAJ HOMOLOG SUBFAMILY C MEMBER 5G"/>
    <property type="match status" value="1"/>
</dbReference>
<dbReference type="eggNOG" id="KOG0716">
    <property type="taxonomic scope" value="Eukaryota"/>
</dbReference>
<organism evidence="7 8">
    <name type="scientific">Myotis davidii</name>
    <name type="common">David's myotis</name>
    <dbReference type="NCBI Taxonomy" id="225400"/>
    <lineage>
        <taxon>Eukaryota</taxon>
        <taxon>Metazoa</taxon>
        <taxon>Chordata</taxon>
        <taxon>Craniata</taxon>
        <taxon>Vertebrata</taxon>
        <taxon>Euteleostomi</taxon>
        <taxon>Mammalia</taxon>
        <taxon>Eutheria</taxon>
        <taxon>Laurasiatheria</taxon>
        <taxon>Chiroptera</taxon>
        <taxon>Yangochiroptera</taxon>
        <taxon>Vespertilionidae</taxon>
        <taxon>Myotis</taxon>
    </lineage>
</organism>
<dbReference type="Proteomes" id="UP000010556">
    <property type="component" value="Unassembled WGS sequence"/>
</dbReference>
<evidence type="ECO:0000259" key="6">
    <source>
        <dbReference type="PROSITE" id="PS50076"/>
    </source>
</evidence>
<evidence type="ECO:0000256" key="5">
    <source>
        <dbReference type="ARBA" id="ARBA00023288"/>
    </source>
</evidence>
<proteinExistence type="predicted"/>
<evidence type="ECO:0000256" key="1">
    <source>
        <dbReference type="ARBA" id="ARBA00004635"/>
    </source>
</evidence>
<dbReference type="GO" id="GO:0016020">
    <property type="term" value="C:membrane"/>
    <property type="evidence" value="ECO:0007669"/>
    <property type="project" value="UniProtKB-SubCell"/>
</dbReference>
<dbReference type="GO" id="GO:0005737">
    <property type="term" value="C:cytoplasm"/>
    <property type="evidence" value="ECO:0007669"/>
    <property type="project" value="UniProtKB-ARBA"/>
</dbReference>
<gene>
    <name evidence="7" type="ORF">MDA_GLEAN10025539</name>
</gene>
<keyword evidence="3" id="KW-0564">Palmitate</keyword>
<comment type="subcellular location">
    <subcellularLocation>
        <location evidence="1">Membrane</location>
        <topology evidence="1">Lipid-anchor</topology>
    </subcellularLocation>
</comment>
<dbReference type="PROSITE" id="PS50076">
    <property type="entry name" value="DNAJ_2"/>
    <property type="match status" value="1"/>
</dbReference>
<reference evidence="8" key="1">
    <citation type="journal article" date="2013" name="Science">
        <title>Comparative analysis of bat genomes provides insight into the evolution of flight and immunity.</title>
        <authorList>
            <person name="Zhang G."/>
            <person name="Cowled C."/>
            <person name="Shi Z."/>
            <person name="Huang Z."/>
            <person name="Bishop-Lilly K.A."/>
            <person name="Fang X."/>
            <person name="Wynne J.W."/>
            <person name="Xiong Z."/>
            <person name="Baker M.L."/>
            <person name="Zhao W."/>
            <person name="Tachedjian M."/>
            <person name="Zhu Y."/>
            <person name="Zhou P."/>
            <person name="Jiang X."/>
            <person name="Ng J."/>
            <person name="Yang L."/>
            <person name="Wu L."/>
            <person name="Xiao J."/>
            <person name="Feng Y."/>
            <person name="Chen Y."/>
            <person name="Sun X."/>
            <person name="Zhang Y."/>
            <person name="Marsh G.A."/>
            <person name="Crameri G."/>
            <person name="Broder C.C."/>
            <person name="Frey K.G."/>
            <person name="Wang L.F."/>
            <person name="Wang J."/>
        </authorList>
    </citation>
    <scope>NUCLEOTIDE SEQUENCE [LARGE SCALE GENOMIC DNA]</scope>
</reference>
<dbReference type="PROSITE" id="PS00636">
    <property type="entry name" value="DNAJ_1"/>
    <property type="match status" value="1"/>
</dbReference>
<dbReference type="SUPFAM" id="SSF46565">
    <property type="entry name" value="Chaperone J-domain"/>
    <property type="match status" value="1"/>
</dbReference>
<dbReference type="EMBL" id="KB110330">
    <property type="protein sequence ID" value="ELK27376.1"/>
    <property type="molecule type" value="Genomic_DNA"/>
</dbReference>
<evidence type="ECO:0000256" key="2">
    <source>
        <dbReference type="ARBA" id="ARBA00023136"/>
    </source>
</evidence>
<accession>L5LMV1</accession>
<dbReference type="SMART" id="SM00271">
    <property type="entry name" value="DnaJ"/>
    <property type="match status" value="1"/>
</dbReference>
<dbReference type="PANTHER" id="PTHR44027">
    <property type="entry name" value="DNAJ HOMOLOG SUBFAMILY C MEMBER 5 HOMOLOG"/>
    <property type="match status" value="1"/>
</dbReference>